<dbReference type="HOGENOM" id="CLU_1036080_0_0_1"/>
<dbReference type="Proteomes" id="UP000009168">
    <property type="component" value="Unassembled WGS sequence"/>
</dbReference>
<dbReference type="AlphaFoldDB" id="I7M6F4"/>
<comment type="subcellular location">
    <subcellularLocation>
        <location evidence="1">Membrane</location>
        <topology evidence="1">Multi-pass membrane protein</topology>
    </subcellularLocation>
</comment>
<dbReference type="PROSITE" id="PS50922">
    <property type="entry name" value="TLC"/>
    <property type="match status" value="1"/>
</dbReference>
<organism evidence="8 9">
    <name type="scientific">Tetrahymena thermophila (strain SB210)</name>
    <dbReference type="NCBI Taxonomy" id="312017"/>
    <lineage>
        <taxon>Eukaryota</taxon>
        <taxon>Sar</taxon>
        <taxon>Alveolata</taxon>
        <taxon>Ciliophora</taxon>
        <taxon>Intramacronucleata</taxon>
        <taxon>Oligohymenophorea</taxon>
        <taxon>Hymenostomatida</taxon>
        <taxon>Tetrahymenina</taxon>
        <taxon>Tetrahymenidae</taxon>
        <taxon>Tetrahymena</taxon>
    </lineage>
</organism>
<dbReference type="InParanoid" id="I7M6F4"/>
<feature type="transmembrane region" description="Helical" evidence="6">
    <location>
        <begin position="135"/>
        <end position="155"/>
    </location>
</feature>
<dbReference type="PANTHER" id="PTHR31898:SF1">
    <property type="entry name" value="TLC DOMAIN-CONTAINING PROTEIN 5"/>
    <property type="match status" value="1"/>
</dbReference>
<dbReference type="KEGG" id="tet:TTHERM_00530640"/>
<dbReference type="EMBL" id="GG662522">
    <property type="protein sequence ID" value="EAR85106.1"/>
    <property type="molecule type" value="Genomic_DNA"/>
</dbReference>
<evidence type="ECO:0000256" key="1">
    <source>
        <dbReference type="ARBA" id="ARBA00004141"/>
    </source>
</evidence>
<dbReference type="RefSeq" id="XP_001032769.1">
    <property type="nucleotide sequence ID" value="XM_001032769.3"/>
</dbReference>
<dbReference type="InterPro" id="IPR042512">
    <property type="entry name" value="TLCD5"/>
</dbReference>
<name>I7M6F4_TETTS</name>
<feature type="transmembrane region" description="Helical" evidence="6">
    <location>
        <begin position="20"/>
        <end position="38"/>
    </location>
</feature>
<evidence type="ECO:0000259" key="7">
    <source>
        <dbReference type="PROSITE" id="PS50922"/>
    </source>
</evidence>
<keyword evidence="4 5" id="KW-0472">Membrane</keyword>
<evidence type="ECO:0000256" key="6">
    <source>
        <dbReference type="SAM" id="Phobius"/>
    </source>
</evidence>
<dbReference type="OrthoDB" id="284464at2759"/>
<feature type="transmembrane region" description="Helical" evidence="6">
    <location>
        <begin position="59"/>
        <end position="77"/>
    </location>
</feature>
<dbReference type="SMART" id="SM00724">
    <property type="entry name" value="TLC"/>
    <property type="match status" value="1"/>
</dbReference>
<dbReference type="InterPro" id="IPR006634">
    <property type="entry name" value="TLC-dom"/>
</dbReference>
<evidence type="ECO:0000313" key="8">
    <source>
        <dbReference type="EMBL" id="EAR85106.1"/>
    </source>
</evidence>
<evidence type="ECO:0000256" key="3">
    <source>
        <dbReference type="ARBA" id="ARBA00022989"/>
    </source>
</evidence>
<dbReference type="GeneID" id="7827386"/>
<accession>I7M6F4</accession>
<feature type="transmembrane region" description="Helical" evidence="6">
    <location>
        <begin position="209"/>
        <end position="226"/>
    </location>
</feature>
<evidence type="ECO:0000313" key="9">
    <source>
        <dbReference type="Proteomes" id="UP000009168"/>
    </source>
</evidence>
<keyword evidence="3 6" id="KW-1133">Transmembrane helix</keyword>
<gene>
    <name evidence="8" type="ORF">TTHERM_00530640</name>
</gene>
<protein>
    <submittedName>
        <fullName evidence="8">TLC domain protein</fullName>
    </submittedName>
</protein>
<dbReference type="GO" id="GO:0016020">
    <property type="term" value="C:membrane"/>
    <property type="evidence" value="ECO:0007669"/>
    <property type="project" value="UniProtKB-SubCell"/>
</dbReference>
<feature type="domain" description="TLC" evidence="7">
    <location>
        <begin position="50"/>
        <end position="238"/>
    </location>
</feature>
<keyword evidence="9" id="KW-1185">Reference proteome</keyword>
<evidence type="ECO:0000256" key="5">
    <source>
        <dbReference type="PROSITE-ProRule" id="PRU00205"/>
    </source>
</evidence>
<dbReference type="PANTHER" id="PTHR31898">
    <property type="entry name" value="TRANSMEMBRANE PROTEIN 136"/>
    <property type="match status" value="1"/>
</dbReference>
<sequence>MDYLDIPFRHLDLVSNQIDQLKFLAYGVVFWFTLFYIVNETVKFKSLDKRKSDDTKNRIISIIHGLGCFIYSLRWILKDDPQFGTLNTNYQMGTIIGSSAYFLYDSIACFYYGLLDFGCFAHHTMVLLGYGSCVFQHYGATEALLGLFFAEVSNFPMHARVILRSFNLRYTKIYEVLELVYMVSYIIARSIMIPFALWIHCIQAEKCPFIVKFICTGLTVQSLYYIKEMYGILLRKFKQLKERKQKKISYFWFSENAKVKDLSYANKEAKQNIF</sequence>
<proteinExistence type="predicted"/>
<evidence type="ECO:0000256" key="4">
    <source>
        <dbReference type="ARBA" id="ARBA00023136"/>
    </source>
</evidence>
<dbReference type="eggNOG" id="ENOG502T6NK">
    <property type="taxonomic scope" value="Eukaryota"/>
</dbReference>
<feature type="transmembrane region" description="Helical" evidence="6">
    <location>
        <begin position="176"/>
        <end position="197"/>
    </location>
</feature>
<reference evidence="9" key="1">
    <citation type="journal article" date="2006" name="PLoS Biol.">
        <title>Macronuclear genome sequence of the ciliate Tetrahymena thermophila, a model eukaryote.</title>
        <authorList>
            <person name="Eisen J.A."/>
            <person name="Coyne R.S."/>
            <person name="Wu M."/>
            <person name="Wu D."/>
            <person name="Thiagarajan M."/>
            <person name="Wortman J.R."/>
            <person name="Badger J.H."/>
            <person name="Ren Q."/>
            <person name="Amedeo P."/>
            <person name="Jones K.M."/>
            <person name="Tallon L.J."/>
            <person name="Delcher A.L."/>
            <person name="Salzberg S.L."/>
            <person name="Silva J.C."/>
            <person name="Haas B.J."/>
            <person name="Majoros W.H."/>
            <person name="Farzad M."/>
            <person name="Carlton J.M."/>
            <person name="Smith R.K. Jr."/>
            <person name="Garg J."/>
            <person name="Pearlman R.E."/>
            <person name="Karrer K.M."/>
            <person name="Sun L."/>
            <person name="Manning G."/>
            <person name="Elde N.C."/>
            <person name="Turkewitz A.P."/>
            <person name="Asai D.J."/>
            <person name="Wilkes D.E."/>
            <person name="Wang Y."/>
            <person name="Cai H."/>
            <person name="Collins K."/>
            <person name="Stewart B.A."/>
            <person name="Lee S.R."/>
            <person name="Wilamowska K."/>
            <person name="Weinberg Z."/>
            <person name="Ruzzo W.L."/>
            <person name="Wloga D."/>
            <person name="Gaertig J."/>
            <person name="Frankel J."/>
            <person name="Tsao C.-C."/>
            <person name="Gorovsky M.A."/>
            <person name="Keeling P.J."/>
            <person name="Waller R.F."/>
            <person name="Patron N.J."/>
            <person name="Cherry J.M."/>
            <person name="Stover N.A."/>
            <person name="Krieger C.J."/>
            <person name="del Toro C."/>
            <person name="Ryder H.F."/>
            <person name="Williamson S.C."/>
            <person name="Barbeau R.A."/>
            <person name="Hamilton E.P."/>
            <person name="Orias E."/>
        </authorList>
    </citation>
    <scope>NUCLEOTIDE SEQUENCE [LARGE SCALE GENOMIC DNA]</scope>
    <source>
        <strain evidence="9">SB210</strain>
    </source>
</reference>
<evidence type="ECO:0000256" key="2">
    <source>
        <dbReference type="ARBA" id="ARBA00022692"/>
    </source>
</evidence>
<dbReference type="OMA" id="YEACEWT"/>
<keyword evidence="2 5" id="KW-0812">Transmembrane</keyword>